<accession>A0A316YV55</accession>
<evidence type="ECO:0000259" key="2">
    <source>
        <dbReference type="PROSITE" id="PS51043"/>
    </source>
</evidence>
<feature type="compositionally biased region" description="Polar residues" evidence="1">
    <location>
        <begin position="865"/>
        <end position="874"/>
    </location>
</feature>
<feature type="compositionally biased region" description="Basic and acidic residues" evidence="1">
    <location>
        <begin position="771"/>
        <end position="785"/>
    </location>
</feature>
<organism evidence="3 4">
    <name type="scientific">Acaromyces ingoldii</name>
    <dbReference type="NCBI Taxonomy" id="215250"/>
    <lineage>
        <taxon>Eukaryota</taxon>
        <taxon>Fungi</taxon>
        <taxon>Dikarya</taxon>
        <taxon>Basidiomycota</taxon>
        <taxon>Ustilaginomycotina</taxon>
        <taxon>Exobasidiomycetes</taxon>
        <taxon>Exobasidiales</taxon>
        <taxon>Cryptobasidiaceae</taxon>
        <taxon>Acaromyces</taxon>
    </lineage>
</organism>
<dbReference type="Pfam" id="PF02862">
    <property type="entry name" value="DDHD"/>
    <property type="match status" value="1"/>
</dbReference>
<dbReference type="GO" id="GO:0005737">
    <property type="term" value="C:cytoplasm"/>
    <property type="evidence" value="ECO:0007669"/>
    <property type="project" value="TreeGrafter"/>
</dbReference>
<dbReference type="InterPro" id="IPR058055">
    <property type="entry name" value="PA-PLA1"/>
</dbReference>
<keyword evidence="4" id="KW-1185">Reference proteome</keyword>
<feature type="region of interest" description="Disordered" evidence="1">
    <location>
        <begin position="111"/>
        <end position="133"/>
    </location>
</feature>
<dbReference type="RefSeq" id="XP_025380329.1">
    <property type="nucleotide sequence ID" value="XM_025520393.1"/>
</dbReference>
<dbReference type="PROSITE" id="PS51043">
    <property type="entry name" value="DDHD"/>
    <property type="match status" value="1"/>
</dbReference>
<feature type="compositionally biased region" description="Basic and acidic residues" evidence="1">
    <location>
        <begin position="111"/>
        <end position="125"/>
    </location>
</feature>
<feature type="region of interest" description="Disordered" evidence="1">
    <location>
        <begin position="771"/>
        <end position="888"/>
    </location>
</feature>
<dbReference type="PANTHER" id="PTHR23509">
    <property type="entry name" value="PA-PL1 PHOSPHOLIPASE FAMILY"/>
    <property type="match status" value="1"/>
</dbReference>
<feature type="compositionally biased region" description="Basic residues" evidence="1">
    <location>
        <begin position="808"/>
        <end position="819"/>
    </location>
</feature>
<evidence type="ECO:0000256" key="1">
    <source>
        <dbReference type="SAM" id="MobiDB-lite"/>
    </source>
</evidence>
<dbReference type="STRING" id="215250.A0A316YV55"/>
<dbReference type="AlphaFoldDB" id="A0A316YV55"/>
<proteinExistence type="predicted"/>
<feature type="compositionally biased region" description="Basic and acidic residues" evidence="1">
    <location>
        <begin position="311"/>
        <end position="326"/>
    </location>
</feature>
<dbReference type="GeneID" id="37042309"/>
<evidence type="ECO:0000313" key="3">
    <source>
        <dbReference type="EMBL" id="PWN93131.1"/>
    </source>
</evidence>
<dbReference type="OrthoDB" id="69269at2759"/>
<sequence length="957" mass="104982">MASTLDTAGGGGADVEGEGRGGAEGAAASNNTRQRQQFLRQASAPTFEKTKPPLLHRWLHTTEAAPATSVSGGGANDDTASTVADRKSWNVFGQRDDRALERAWIAWKKEQDERGAGKEKEEETRSNLTLPKPDPDVDLPTWRVPVAEDRLFEVDLRTLRLSPVFWKGSANQVLRGTWFLDASKVTPLSMDVARELEELYVSIQPWLSSYADELRSSVAIGSDAEDKLKAPLKTLKGYYAIFLGPHLARIYSDSVPTRITKTIFTAWSGSHGGGTLVARGFDNARRLLKTSTGEMPAKPPTSSSSTPKGDGTVKGKKQDSPKDKSGEQSPVLVEKSQDTLGATTMTSADLLRTIASKFGNWTGESSTARSKKEAIPGDPITQAHSDARGLESAGLGEEIGEKRVDLMAEGKTRNVTPLAAAARTTTMAETEAKEDEEAYKREMERDTEPIELVLVWHGIGQKLADEWKSLDFALAVSSLRSLVHKRASGAPPTDVGGGGIPALAEGRRVQFLPVMWRATLEDFEPPPLDSEHDTEEHLNNRFSLEDIFADSIPLIRQLISGILLDIPLYLSQHKEEILRRVIRESNRIYRLFCQRNPNFLEQGGRTSLIAHSLGAALATDILSKQPTSCRPFKELPDPGAELAFDVRNLYLVGSPVALFMWLNQSQLIARRGRRPLSSNEAPPDEALERAGRWGCLAVDRIFNVFSATDPIGTKLNSTVDARHSKDLSTVTLARATKSILRTLPGALDAPAVQAGKGFFASWTRAGGSAVKEAEDATAGEDRPDGADLDLLASSPTGDGPKAKDAKWLKKLSTRKAGYKQKREESTSRLGSRAGEWEGIATPTAAEEQRRREEEDELRRGEKGKAQSTASSFDMSTADAEEQNRDRAQRRMRALNELGSIDFIIPPQPSLLTNQYMEFLWSHAGYWTDVQFGDFLLTTLMADSQRLNEARDRLDKEP</sequence>
<feature type="region of interest" description="Disordered" evidence="1">
    <location>
        <begin position="1"/>
        <end position="50"/>
    </location>
</feature>
<dbReference type="InterPro" id="IPR057826">
    <property type="entry name" value="WWE_C20G8.02"/>
</dbReference>
<protein>
    <recommendedName>
        <fullName evidence="2">DDHD domain-containing protein</fullName>
    </recommendedName>
</protein>
<dbReference type="InterPro" id="IPR004177">
    <property type="entry name" value="DDHD_dom"/>
</dbReference>
<evidence type="ECO:0000313" key="4">
    <source>
        <dbReference type="Proteomes" id="UP000245768"/>
    </source>
</evidence>
<dbReference type="FunCoup" id="A0A316YV55">
    <property type="interactions" value="257"/>
</dbReference>
<dbReference type="Proteomes" id="UP000245768">
    <property type="component" value="Unassembled WGS sequence"/>
</dbReference>
<dbReference type="PANTHER" id="PTHR23509:SF6">
    <property type="entry name" value="PHOSPHOLIPASE C1020.13C-RELATED"/>
    <property type="match status" value="1"/>
</dbReference>
<feature type="region of interest" description="Disordered" evidence="1">
    <location>
        <begin position="361"/>
        <end position="386"/>
    </location>
</feature>
<feature type="compositionally biased region" description="Polar residues" evidence="1">
    <location>
        <begin position="29"/>
        <end position="44"/>
    </location>
</feature>
<dbReference type="GO" id="GO:0046872">
    <property type="term" value="F:metal ion binding"/>
    <property type="evidence" value="ECO:0007669"/>
    <property type="project" value="InterPro"/>
</dbReference>
<dbReference type="InParanoid" id="A0A316YV55"/>
<feature type="region of interest" description="Disordered" evidence="1">
    <location>
        <begin position="290"/>
        <end position="340"/>
    </location>
</feature>
<dbReference type="GO" id="GO:0004620">
    <property type="term" value="F:phospholipase activity"/>
    <property type="evidence" value="ECO:0007669"/>
    <property type="project" value="TreeGrafter"/>
</dbReference>
<name>A0A316YV55_9BASI</name>
<feature type="compositionally biased region" description="Gly residues" evidence="1">
    <location>
        <begin position="8"/>
        <end position="24"/>
    </location>
</feature>
<dbReference type="EMBL" id="KZ819634">
    <property type="protein sequence ID" value="PWN93131.1"/>
    <property type="molecule type" value="Genomic_DNA"/>
</dbReference>
<gene>
    <name evidence="3" type="ORF">FA10DRAFT_263831</name>
</gene>
<feature type="domain" description="DDHD" evidence="2">
    <location>
        <begin position="642"/>
        <end position="941"/>
    </location>
</feature>
<dbReference type="Pfam" id="PF23463">
    <property type="entry name" value="WWE_2"/>
    <property type="match status" value="1"/>
</dbReference>
<feature type="compositionally biased region" description="Basic and acidic residues" evidence="1">
    <location>
        <begin position="846"/>
        <end position="864"/>
    </location>
</feature>
<reference evidence="3 4" key="1">
    <citation type="journal article" date="2018" name="Mol. Biol. Evol.">
        <title>Broad Genomic Sampling Reveals a Smut Pathogenic Ancestry of the Fungal Clade Ustilaginomycotina.</title>
        <authorList>
            <person name="Kijpornyongpan T."/>
            <person name="Mondo S.J."/>
            <person name="Barry K."/>
            <person name="Sandor L."/>
            <person name="Lee J."/>
            <person name="Lipzen A."/>
            <person name="Pangilinan J."/>
            <person name="LaButti K."/>
            <person name="Hainaut M."/>
            <person name="Henrissat B."/>
            <person name="Grigoriev I.V."/>
            <person name="Spatafora J.W."/>
            <person name="Aime M.C."/>
        </authorList>
    </citation>
    <scope>NUCLEOTIDE SEQUENCE [LARGE SCALE GENOMIC DNA]</scope>
    <source>
        <strain evidence="3 4">MCA 4198</strain>
    </source>
</reference>
<dbReference type="SMART" id="SM01127">
    <property type="entry name" value="DDHD"/>
    <property type="match status" value="1"/>
</dbReference>